<dbReference type="InterPro" id="IPR036736">
    <property type="entry name" value="ACP-like_sf"/>
</dbReference>
<comment type="caution">
    <text evidence="2">The sequence shown here is derived from an EMBL/GenBank/DDBJ whole genome shotgun (WGS) entry which is preliminary data.</text>
</comment>
<dbReference type="RefSeq" id="WP_189077314.1">
    <property type="nucleotide sequence ID" value="NZ_BMMX01000001.1"/>
</dbReference>
<dbReference type="Gene3D" id="1.10.1200.10">
    <property type="entry name" value="ACP-like"/>
    <property type="match status" value="1"/>
</dbReference>
<evidence type="ECO:0000313" key="2">
    <source>
        <dbReference type="EMBL" id="GGK73792.1"/>
    </source>
</evidence>
<evidence type="ECO:0008006" key="4">
    <source>
        <dbReference type="Google" id="ProtNLM"/>
    </source>
</evidence>
<reference evidence="2" key="2">
    <citation type="submission" date="2020-09" db="EMBL/GenBank/DDBJ databases">
        <authorList>
            <person name="Sun Q."/>
            <person name="Zhou Y."/>
        </authorList>
    </citation>
    <scope>NUCLEOTIDE SEQUENCE</scope>
    <source>
        <strain evidence="2">CGMCC 4.7299</strain>
    </source>
</reference>
<name>A0A8J3BVR3_9ACTN</name>
<dbReference type="AlphaFoldDB" id="A0A8J3BVR3"/>
<evidence type="ECO:0000313" key="3">
    <source>
        <dbReference type="Proteomes" id="UP000656042"/>
    </source>
</evidence>
<feature type="compositionally biased region" description="Basic and acidic residues" evidence="1">
    <location>
        <begin position="12"/>
        <end position="21"/>
    </location>
</feature>
<organism evidence="2 3">
    <name type="scientific">Mangrovihabitans endophyticus</name>
    <dbReference type="NCBI Taxonomy" id="1751298"/>
    <lineage>
        <taxon>Bacteria</taxon>
        <taxon>Bacillati</taxon>
        <taxon>Actinomycetota</taxon>
        <taxon>Actinomycetes</taxon>
        <taxon>Micromonosporales</taxon>
        <taxon>Micromonosporaceae</taxon>
        <taxon>Mangrovihabitans</taxon>
    </lineage>
</organism>
<reference evidence="2" key="1">
    <citation type="journal article" date="2014" name="Int. J. Syst. Evol. Microbiol.">
        <title>Complete genome sequence of Corynebacterium casei LMG S-19264T (=DSM 44701T), isolated from a smear-ripened cheese.</title>
        <authorList>
            <consortium name="US DOE Joint Genome Institute (JGI-PGF)"/>
            <person name="Walter F."/>
            <person name="Albersmeier A."/>
            <person name="Kalinowski J."/>
            <person name="Ruckert C."/>
        </authorList>
    </citation>
    <scope>NUCLEOTIDE SEQUENCE</scope>
    <source>
        <strain evidence="2">CGMCC 4.7299</strain>
    </source>
</reference>
<sequence length="99" mass="10893">MTSSAVPSPADVRSRTRDALRQRLGPLDTVPDETPLPDALGPRYDSLTALECIGLVEAEFGIEVDFIEHDVRHAFRSIAAITGFVHDLLEDQASLRAHR</sequence>
<feature type="region of interest" description="Disordered" evidence="1">
    <location>
        <begin position="1"/>
        <end position="38"/>
    </location>
</feature>
<evidence type="ECO:0000256" key="1">
    <source>
        <dbReference type="SAM" id="MobiDB-lite"/>
    </source>
</evidence>
<dbReference type="Proteomes" id="UP000656042">
    <property type="component" value="Unassembled WGS sequence"/>
</dbReference>
<dbReference type="EMBL" id="BMMX01000001">
    <property type="protein sequence ID" value="GGK73792.1"/>
    <property type="molecule type" value="Genomic_DNA"/>
</dbReference>
<gene>
    <name evidence="2" type="ORF">GCM10012284_04630</name>
</gene>
<proteinExistence type="predicted"/>
<protein>
    <recommendedName>
        <fullName evidence="4">Acyl carrier protein</fullName>
    </recommendedName>
</protein>
<accession>A0A8J3BVR3</accession>
<dbReference type="SUPFAM" id="SSF47336">
    <property type="entry name" value="ACP-like"/>
    <property type="match status" value="1"/>
</dbReference>
<keyword evidence="3" id="KW-1185">Reference proteome</keyword>